<feature type="region of interest" description="Disordered" evidence="1">
    <location>
        <begin position="227"/>
        <end position="257"/>
    </location>
</feature>
<organism evidence="2 3">
    <name type="scientific">Blepharisma stoltei</name>
    <dbReference type="NCBI Taxonomy" id="1481888"/>
    <lineage>
        <taxon>Eukaryota</taxon>
        <taxon>Sar</taxon>
        <taxon>Alveolata</taxon>
        <taxon>Ciliophora</taxon>
        <taxon>Postciliodesmatophora</taxon>
        <taxon>Heterotrichea</taxon>
        <taxon>Heterotrichida</taxon>
        <taxon>Blepharismidae</taxon>
        <taxon>Blepharisma</taxon>
    </lineage>
</organism>
<dbReference type="AlphaFoldDB" id="A0AAU9J2R5"/>
<keyword evidence="3" id="KW-1185">Reference proteome</keyword>
<reference evidence="2" key="1">
    <citation type="submission" date="2021-09" db="EMBL/GenBank/DDBJ databases">
        <authorList>
            <consortium name="AG Swart"/>
            <person name="Singh M."/>
            <person name="Singh A."/>
            <person name="Seah K."/>
            <person name="Emmerich C."/>
        </authorList>
    </citation>
    <scope>NUCLEOTIDE SEQUENCE</scope>
    <source>
        <strain evidence="2">ATCC30299</strain>
    </source>
</reference>
<name>A0AAU9J2R5_9CILI</name>
<feature type="compositionally biased region" description="Low complexity" evidence="1">
    <location>
        <begin position="230"/>
        <end position="239"/>
    </location>
</feature>
<protein>
    <submittedName>
        <fullName evidence="2">Uncharacterized protein</fullName>
    </submittedName>
</protein>
<feature type="region of interest" description="Disordered" evidence="1">
    <location>
        <begin position="1"/>
        <end position="23"/>
    </location>
</feature>
<accession>A0AAU9J2R5</accession>
<evidence type="ECO:0000313" key="3">
    <source>
        <dbReference type="Proteomes" id="UP001162131"/>
    </source>
</evidence>
<evidence type="ECO:0000256" key="1">
    <source>
        <dbReference type="SAM" id="MobiDB-lite"/>
    </source>
</evidence>
<evidence type="ECO:0000313" key="2">
    <source>
        <dbReference type="EMBL" id="CAG9319601.1"/>
    </source>
</evidence>
<sequence>MSTSNGFEADLPMSTIESQPCLDSSSIPRISVSLRPGSSCDCIKPNKLDLTSESFRKSTSTASSEKPVEDMLFAKQAEYKAKLNSKILEKEWQEGFELRDKPKINPTSKTIAGKREVREKVIEKKNKEKTEYDRRQSFRAISSLVSLESIKKSLDSRISLIHEEPVPKKQYSKMSVTERNQYWLEEKQKKIENQRKETEEQELMGCTFHPELTPRIQFVSATDSTIDQKSSASGYSRNSSYKKKKASKSINSNKERPQVCESPVLKSAIPMRIPPPNPMFSLSSQPCKASSKGASTPILSPFYSQLTPCNKNYRFRSGCNLKPFLTKAKPMVDYTF</sequence>
<gene>
    <name evidence="2" type="ORF">BSTOLATCC_MIC24152</name>
</gene>
<comment type="caution">
    <text evidence="2">The sequence shown here is derived from an EMBL/GenBank/DDBJ whole genome shotgun (WGS) entry which is preliminary data.</text>
</comment>
<dbReference type="Proteomes" id="UP001162131">
    <property type="component" value="Unassembled WGS sequence"/>
</dbReference>
<proteinExistence type="predicted"/>
<dbReference type="EMBL" id="CAJZBQ010000023">
    <property type="protein sequence ID" value="CAG9319601.1"/>
    <property type="molecule type" value="Genomic_DNA"/>
</dbReference>